<gene>
    <name evidence="1" type="ORF">F2Q68_00043693</name>
</gene>
<evidence type="ECO:0000313" key="2">
    <source>
        <dbReference type="Proteomes" id="UP000712281"/>
    </source>
</evidence>
<dbReference type="AlphaFoldDB" id="A0A8S9LRI8"/>
<name>A0A8S9LRI8_BRACR</name>
<reference evidence="1" key="1">
    <citation type="submission" date="2019-12" db="EMBL/GenBank/DDBJ databases">
        <title>Genome sequencing and annotation of Brassica cretica.</title>
        <authorList>
            <person name="Studholme D.J."/>
            <person name="Sarris P.F."/>
        </authorList>
    </citation>
    <scope>NUCLEOTIDE SEQUENCE</scope>
    <source>
        <strain evidence="1">PFS-001/15</strain>
        <tissue evidence="1">Leaf</tissue>
    </source>
</reference>
<comment type="caution">
    <text evidence="1">The sequence shown here is derived from an EMBL/GenBank/DDBJ whole genome shotgun (WGS) entry which is preliminary data.</text>
</comment>
<protein>
    <submittedName>
        <fullName evidence="1">Uncharacterized protein</fullName>
    </submittedName>
</protein>
<accession>A0A8S9LRI8</accession>
<sequence length="257" mass="29759">MARAITVNSCRSYSVRQIFRASHGFGDSFLAQRRGLEHGESRVLQAGRRFNLKLRRGDADNNDVKLFRRRTLNITRILLMFVQRAQRAINTSHVEAESKENGIGFVKLMSVTMRWMLHKLAEMSTLLLSQYFILKEKDGFLEFIEKRIKTPLITCFLKVSLLATTKHQENQVKKETKKVRDRIAIKTYSVYLNQSCDATKYEIELCYDADVTGMISYAHIGDLSGISAYKNCFRVFRLKKSELTVQAILTLLFVQYH</sequence>
<dbReference type="EMBL" id="QGKW02000276">
    <property type="protein sequence ID" value="KAF2608188.1"/>
    <property type="molecule type" value="Genomic_DNA"/>
</dbReference>
<organism evidence="1 2">
    <name type="scientific">Brassica cretica</name>
    <name type="common">Mustard</name>
    <dbReference type="NCBI Taxonomy" id="69181"/>
    <lineage>
        <taxon>Eukaryota</taxon>
        <taxon>Viridiplantae</taxon>
        <taxon>Streptophyta</taxon>
        <taxon>Embryophyta</taxon>
        <taxon>Tracheophyta</taxon>
        <taxon>Spermatophyta</taxon>
        <taxon>Magnoliopsida</taxon>
        <taxon>eudicotyledons</taxon>
        <taxon>Gunneridae</taxon>
        <taxon>Pentapetalae</taxon>
        <taxon>rosids</taxon>
        <taxon>malvids</taxon>
        <taxon>Brassicales</taxon>
        <taxon>Brassicaceae</taxon>
        <taxon>Brassiceae</taxon>
        <taxon>Brassica</taxon>
    </lineage>
</organism>
<proteinExistence type="predicted"/>
<evidence type="ECO:0000313" key="1">
    <source>
        <dbReference type="EMBL" id="KAF2608188.1"/>
    </source>
</evidence>
<dbReference type="Proteomes" id="UP000712281">
    <property type="component" value="Unassembled WGS sequence"/>
</dbReference>